<evidence type="ECO:0000256" key="1">
    <source>
        <dbReference type="ARBA" id="ARBA00001971"/>
    </source>
</evidence>
<sequence>MTQANEAAVSQSGETAAAQCPFMQQKGWDFTNPDLLTQGIPMEEFACLRKTAPVWFNAQEPGKGGGFHDAGYWVVSKHADIRDISKNSEDWSTNRNGVIMRFEDDMPAEALEVTKALLINQDAPNHTRMRKVVSKLFTPRAVHELEEKLDSAARKIVQEAADSGDGDFVHQVAVDLPLMAIADLLGVPQEDRMKLFDWSNSMMNADDPEFTTPPDVASAEILGYGYNMADERRKCPADDIVTRLVTADIDGHSLDEIEFGYFFILLTVAGNETTRNAISHGMNAFLDNPEQWEIFKRDRPATAVDEIVRWATPVNSFQRTAVRDTDIRGVKIKEGDRVGMFYGSANYDEEVFEDPFTFNVLRDPNPHVGFGGNGAHFCVGANLARMEISLMFNALADIVPDITKLEAPRRLRHGWINGIKELQVDYGTGAK</sequence>
<evidence type="ECO:0000256" key="3">
    <source>
        <dbReference type="ARBA" id="ARBA00022617"/>
    </source>
</evidence>
<evidence type="ECO:0000256" key="4">
    <source>
        <dbReference type="ARBA" id="ARBA00022723"/>
    </source>
</evidence>
<dbReference type="Gene3D" id="1.10.630.10">
    <property type="entry name" value="Cytochrome P450"/>
    <property type="match status" value="1"/>
</dbReference>
<reference evidence="8 9" key="1">
    <citation type="submission" date="2011-11" db="EMBL/GenBank/DDBJ databases">
        <title>Whole genome shotgun sequence of Gordonia araii NBRC 100433.</title>
        <authorList>
            <person name="Yoshida Y."/>
            <person name="Hosoyama A."/>
            <person name="Tsuchikane K."/>
            <person name="Katsumata H."/>
            <person name="Yamazaki S."/>
            <person name="Fujita N."/>
        </authorList>
    </citation>
    <scope>NUCLEOTIDE SEQUENCE [LARGE SCALE GENOMIC DNA]</scope>
    <source>
        <strain evidence="8 9">NBRC 100433</strain>
    </source>
</reference>
<organism evidence="8 9">
    <name type="scientific">Gordonia araii NBRC 100433</name>
    <dbReference type="NCBI Taxonomy" id="1073574"/>
    <lineage>
        <taxon>Bacteria</taxon>
        <taxon>Bacillati</taxon>
        <taxon>Actinomycetota</taxon>
        <taxon>Actinomycetes</taxon>
        <taxon>Mycobacteriales</taxon>
        <taxon>Gordoniaceae</taxon>
        <taxon>Gordonia</taxon>
    </lineage>
</organism>
<keyword evidence="3" id="KW-0349">Heme</keyword>
<keyword evidence="4" id="KW-0479">Metal-binding</keyword>
<dbReference type="STRING" id="1073574.GOARA_051_00150"/>
<name>G7H2J6_9ACTN</name>
<dbReference type="SUPFAM" id="SSF48264">
    <property type="entry name" value="Cytochrome P450"/>
    <property type="match status" value="1"/>
</dbReference>
<dbReference type="GO" id="GO:0005506">
    <property type="term" value="F:iron ion binding"/>
    <property type="evidence" value="ECO:0007669"/>
    <property type="project" value="InterPro"/>
</dbReference>
<dbReference type="FunFam" id="1.10.630.10:FF:000018">
    <property type="entry name" value="Cytochrome P450 monooxygenase"/>
    <property type="match status" value="1"/>
</dbReference>
<dbReference type="InterPro" id="IPR001128">
    <property type="entry name" value="Cyt_P450"/>
</dbReference>
<dbReference type="PANTHER" id="PTHR46696:SF4">
    <property type="entry name" value="BIOTIN BIOSYNTHESIS CYTOCHROME P450"/>
    <property type="match status" value="1"/>
</dbReference>
<dbReference type="PRINTS" id="PR00359">
    <property type="entry name" value="BP450"/>
</dbReference>
<dbReference type="EMBL" id="BAEE01000051">
    <property type="protein sequence ID" value="GAB10071.1"/>
    <property type="molecule type" value="Genomic_DNA"/>
</dbReference>
<comment type="similarity">
    <text evidence="2">Belongs to the cytochrome P450 family.</text>
</comment>
<proteinExistence type="inferred from homology"/>
<comment type="cofactor">
    <cofactor evidence="1">
        <name>heme</name>
        <dbReference type="ChEBI" id="CHEBI:30413"/>
    </cofactor>
</comment>
<evidence type="ECO:0000256" key="7">
    <source>
        <dbReference type="ARBA" id="ARBA00023033"/>
    </source>
</evidence>
<protein>
    <submittedName>
        <fullName evidence="8">Cytochrome P450</fullName>
    </submittedName>
</protein>
<gene>
    <name evidence="8" type="ORF">GOARA_051_00150</name>
</gene>
<dbReference type="CDD" id="cd11033">
    <property type="entry name" value="CYP142-like"/>
    <property type="match status" value="1"/>
</dbReference>
<dbReference type="Pfam" id="PF00067">
    <property type="entry name" value="p450"/>
    <property type="match status" value="1"/>
</dbReference>
<dbReference type="GO" id="GO:0008395">
    <property type="term" value="F:steroid hydroxylase activity"/>
    <property type="evidence" value="ECO:0007669"/>
    <property type="project" value="TreeGrafter"/>
</dbReference>
<dbReference type="InterPro" id="IPR036396">
    <property type="entry name" value="Cyt_P450_sf"/>
</dbReference>
<dbReference type="PANTHER" id="PTHR46696">
    <property type="entry name" value="P450, PUTATIVE (EUROFUNG)-RELATED"/>
    <property type="match status" value="1"/>
</dbReference>
<evidence type="ECO:0000256" key="5">
    <source>
        <dbReference type="ARBA" id="ARBA00023002"/>
    </source>
</evidence>
<evidence type="ECO:0000256" key="6">
    <source>
        <dbReference type="ARBA" id="ARBA00023004"/>
    </source>
</evidence>
<dbReference type="AlphaFoldDB" id="G7H2J6"/>
<keyword evidence="7" id="KW-0503">Monooxygenase</keyword>
<accession>G7H2J6</accession>
<evidence type="ECO:0000313" key="8">
    <source>
        <dbReference type="EMBL" id="GAB10071.1"/>
    </source>
</evidence>
<evidence type="ECO:0000256" key="2">
    <source>
        <dbReference type="ARBA" id="ARBA00010617"/>
    </source>
</evidence>
<dbReference type="GO" id="GO:0020037">
    <property type="term" value="F:heme binding"/>
    <property type="evidence" value="ECO:0007669"/>
    <property type="project" value="InterPro"/>
</dbReference>
<keyword evidence="9" id="KW-1185">Reference proteome</keyword>
<dbReference type="GO" id="GO:0006707">
    <property type="term" value="P:cholesterol catabolic process"/>
    <property type="evidence" value="ECO:0007669"/>
    <property type="project" value="TreeGrafter"/>
</dbReference>
<dbReference type="Proteomes" id="UP000035088">
    <property type="component" value="Unassembled WGS sequence"/>
</dbReference>
<keyword evidence="6" id="KW-0408">Iron</keyword>
<dbReference type="InterPro" id="IPR002397">
    <property type="entry name" value="Cyt_P450_B"/>
</dbReference>
<comment type="caution">
    <text evidence="8">The sequence shown here is derived from an EMBL/GenBank/DDBJ whole genome shotgun (WGS) entry which is preliminary data.</text>
</comment>
<keyword evidence="5" id="KW-0560">Oxidoreductase</keyword>
<evidence type="ECO:0000313" key="9">
    <source>
        <dbReference type="Proteomes" id="UP000035088"/>
    </source>
</evidence>
<dbReference type="GO" id="GO:0036199">
    <property type="term" value="F:cholest-4-en-3-one 26-monooxygenase activity"/>
    <property type="evidence" value="ECO:0007669"/>
    <property type="project" value="TreeGrafter"/>
</dbReference>